<comment type="subcellular location">
    <subcellularLocation>
        <location evidence="1">Cell membrane</location>
        <topology evidence="1">Multi-pass membrane protein</topology>
    </subcellularLocation>
</comment>
<feature type="transmembrane region" description="Helical" evidence="7">
    <location>
        <begin position="52"/>
        <end position="70"/>
    </location>
</feature>
<evidence type="ECO:0000313" key="10">
    <source>
        <dbReference type="Proteomes" id="UP001314261"/>
    </source>
</evidence>
<dbReference type="InterPro" id="IPR011701">
    <property type="entry name" value="MFS"/>
</dbReference>
<feature type="transmembrane region" description="Helical" evidence="7">
    <location>
        <begin position="140"/>
        <end position="160"/>
    </location>
</feature>
<dbReference type="NCBIfam" id="TIGR00711">
    <property type="entry name" value="efflux_EmrB"/>
    <property type="match status" value="1"/>
</dbReference>
<evidence type="ECO:0000256" key="4">
    <source>
        <dbReference type="ARBA" id="ARBA00022692"/>
    </source>
</evidence>
<feature type="transmembrane region" description="Helical" evidence="7">
    <location>
        <begin position="238"/>
        <end position="257"/>
    </location>
</feature>
<keyword evidence="10" id="KW-1185">Reference proteome</keyword>
<dbReference type="SUPFAM" id="SSF103473">
    <property type="entry name" value="MFS general substrate transporter"/>
    <property type="match status" value="1"/>
</dbReference>
<evidence type="ECO:0000256" key="2">
    <source>
        <dbReference type="ARBA" id="ARBA00022448"/>
    </source>
</evidence>
<dbReference type="RefSeq" id="WP_338346321.1">
    <property type="nucleotide sequence ID" value="NZ_CAUZLR010000009.1"/>
</dbReference>
<dbReference type="InterPro" id="IPR036259">
    <property type="entry name" value="MFS_trans_sf"/>
</dbReference>
<accession>A0ABN9YVY8</accession>
<dbReference type="InterPro" id="IPR004638">
    <property type="entry name" value="EmrB-like"/>
</dbReference>
<feature type="transmembrane region" description="Helical" evidence="7">
    <location>
        <begin position="372"/>
        <end position="393"/>
    </location>
</feature>
<evidence type="ECO:0000313" key="9">
    <source>
        <dbReference type="EMBL" id="CAK1249546.1"/>
    </source>
</evidence>
<organism evidence="9 10">
    <name type="scientific">Fructobacillus fructosus</name>
    <dbReference type="NCBI Taxonomy" id="1631"/>
    <lineage>
        <taxon>Bacteria</taxon>
        <taxon>Bacillati</taxon>
        <taxon>Bacillota</taxon>
        <taxon>Bacilli</taxon>
        <taxon>Lactobacillales</taxon>
        <taxon>Lactobacillaceae</taxon>
        <taxon>Fructobacillus</taxon>
    </lineage>
</organism>
<feature type="transmembrane region" description="Helical" evidence="7">
    <location>
        <begin position="77"/>
        <end position="96"/>
    </location>
</feature>
<dbReference type="Proteomes" id="UP001314261">
    <property type="component" value="Unassembled WGS sequence"/>
</dbReference>
<feature type="transmembrane region" description="Helical" evidence="7">
    <location>
        <begin position="314"/>
        <end position="335"/>
    </location>
</feature>
<dbReference type="Pfam" id="PF07690">
    <property type="entry name" value="MFS_1"/>
    <property type="match status" value="1"/>
</dbReference>
<dbReference type="InterPro" id="IPR020846">
    <property type="entry name" value="MFS_dom"/>
</dbReference>
<evidence type="ECO:0000256" key="6">
    <source>
        <dbReference type="ARBA" id="ARBA00023136"/>
    </source>
</evidence>
<feature type="transmembrane region" description="Helical" evidence="7">
    <location>
        <begin position="342"/>
        <end position="360"/>
    </location>
</feature>
<sequence length="491" mass="53367">MKEKPSYNRWLILVVLMIAAMSGALMQTSLGRALPTLMTAFNIDLSTAQQATTWFLLVNGMMIPLSAYLANRIPTKALHIVAYVLLLAGVAMSMFTPEQKDMWWLFVAGRIVAAMAVGIMMPMLQVLIINMFKPEERGAAMGLVVGMSPAIGPTLTGWILNKNHTILGMTLSDNWRSIFVIPFIIIIIATVLAPFLLKNVMETKKLKLDYASLILSVAGFGLFLWGFTNVATRGWSDFGQVIAPIVAGVLLLAAFAWRQLKLLVPFLDIRVFAKKEFTIPTVALLLATMAMYGVEMMLPTYLQNVRGLSALDSGITLMWGALFMGFMSPVAGVLFNKVGVKMLCFFGFGVLALGTVPYVFLNETTPTVVISVLYALRMAGIALVMMPLTTAAMGALPDEKGADGTAANNTLRQVSSSVVVALLTSIVQNVITNNTPSASLKTTDPVQYAGKVLNASMDGFQTAFLISLIFAIIGFVFVFVFFMKDDQKGEE</sequence>
<feature type="transmembrane region" description="Helical" evidence="7">
    <location>
        <begin position="277"/>
        <end position="294"/>
    </location>
</feature>
<feature type="transmembrane region" description="Helical" evidence="7">
    <location>
        <begin position="175"/>
        <end position="196"/>
    </location>
</feature>
<feature type="domain" description="Major facilitator superfamily (MFS) profile" evidence="8">
    <location>
        <begin position="12"/>
        <end position="486"/>
    </location>
</feature>
<keyword evidence="2" id="KW-0813">Transport</keyword>
<dbReference type="EMBL" id="CAUZLR010000009">
    <property type="protein sequence ID" value="CAK1249546.1"/>
    <property type="molecule type" value="Genomic_DNA"/>
</dbReference>
<evidence type="ECO:0000256" key="5">
    <source>
        <dbReference type="ARBA" id="ARBA00022989"/>
    </source>
</evidence>
<evidence type="ECO:0000256" key="3">
    <source>
        <dbReference type="ARBA" id="ARBA00022475"/>
    </source>
</evidence>
<comment type="caution">
    <text evidence="9">The sequence shown here is derived from an EMBL/GenBank/DDBJ whole genome shotgun (WGS) entry which is preliminary data.</text>
</comment>
<feature type="transmembrane region" description="Helical" evidence="7">
    <location>
        <begin position="463"/>
        <end position="483"/>
    </location>
</feature>
<evidence type="ECO:0000259" key="8">
    <source>
        <dbReference type="PROSITE" id="PS50850"/>
    </source>
</evidence>
<name>A0ABN9YVY8_9LACO</name>
<feature type="transmembrane region" description="Helical" evidence="7">
    <location>
        <begin position="102"/>
        <end position="128"/>
    </location>
</feature>
<evidence type="ECO:0000256" key="1">
    <source>
        <dbReference type="ARBA" id="ARBA00004651"/>
    </source>
</evidence>
<protein>
    <submittedName>
        <fullName evidence="9">Includes anhydromuropeptide permease AmpG (ProP)</fullName>
    </submittedName>
</protein>
<dbReference type="PANTHER" id="PTHR42718:SF24">
    <property type="entry name" value="MAJOR FACILITATOR SUPERFAMILY (MFS) PROFILE DOMAIN-CONTAINING PROTEIN"/>
    <property type="match status" value="1"/>
</dbReference>
<keyword evidence="6 7" id="KW-0472">Membrane</keyword>
<keyword evidence="5 7" id="KW-1133">Transmembrane helix</keyword>
<keyword evidence="3" id="KW-1003">Cell membrane</keyword>
<feature type="transmembrane region" description="Helical" evidence="7">
    <location>
        <begin position="414"/>
        <end position="431"/>
    </location>
</feature>
<proteinExistence type="predicted"/>
<feature type="transmembrane region" description="Helical" evidence="7">
    <location>
        <begin position="208"/>
        <end position="226"/>
    </location>
</feature>
<reference evidence="9 10" key="1">
    <citation type="submission" date="2023-10" db="EMBL/GenBank/DDBJ databases">
        <authorList>
            <person name="Botero Cardona J."/>
        </authorList>
    </citation>
    <scope>NUCLEOTIDE SEQUENCE [LARGE SCALE GENOMIC DNA]</scope>
    <source>
        <strain evidence="9 10">R-54839</strain>
    </source>
</reference>
<dbReference type="PROSITE" id="PS50850">
    <property type="entry name" value="MFS"/>
    <property type="match status" value="1"/>
</dbReference>
<dbReference type="Gene3D" id="1.20.1250.20">
    <property type="entry name" value="MFS general substrate transporter like domains"/>
    <property type="match status" value="2"/>
</dbReference>
<dbReference type="PANTHER" id="PTHR42718">
    <property type="entry name" value="MAJOR FACILITATOR SUPERFAMILY MULTIDRUG TRANSPORTER MFSC"/>
    <property type="match status" value="1"/>
</dbReference>
<keyword evidence="4 7" id="KW-0812">Transmembrane</keyword>
<gene>
    <name evidence="9" type="ORF">R54839_PPFHFPJH_01286</name>
</gene>
<evidence type="ECO:0000256" key="7">
    <source>
        <dbReference type="SAM" id="Phobius"/>
    </source>
</evidence>